<comment type="caution">
    <text evidence="1">The sequence shown here is derived from an EMBL/GenBank/DDBJ whole genome shotgun (WGS) entry which is preliminary data.</text>
</comment>
<keyword evidence="2" id="KW-1185">Reference proteome</keyword>
<dbReference type="Proteomes" id="UP000309561">
    <property type="component" value="Unassembled WGS sequence"/>
</dbReference>
<dbReference type="PROSITE" id="PS51257">
    <property type="entry name" value="PROKAR_LIPOPROTEIN"/>
    <property type="match status" value="1"/>
</dbReference>
<evidence type="ECO:0008006" key="3">
    <source>
        <dbReference type="Google" id="ProtNLM"/>
    </source>
</evidence>
<protein>
    <recommendedName>
        <fullName evidence="3">Lipoprotein</fullName>
    </recommendedName>
</protein>
<dbReference type="OrthoDB" id="5334387at2"/>
<gene>
    <name evidence="1" type="ORF">FCU45_10775</name>
</gene>
<name>A0A4U2Z2W4_9BACT</name>
<dbReference type="AlphaFoldDB" id="A0A4U2Z2W4"/>
<dbReference type="EMBL" id="SZPX01000008">
    <property type="protein sequence ID" value="TKI68487.1"/>
    <property type="molecule type" value="Genomic_DNA"/>
</dbReference>
<dbReference type="RefSeq" id="WP_137015154.1">
    <property type="nucleotide sequence ID" value="NZ_SZPX01000008.1"/>
</dbReference>
<accession>A0A4U2Z2W4</accession>
<evidence type="ECO:0000313" key="1">
    <source>
        <dbReference type="EMBL" id="TKI68487.1"/>
    </source>
</evidence>
<reference evidence="1 2" key="1">
    <citation type="submission" date="2019-04" db="EMBL/GenBank/DDBJ databases">
        <title>Sulfurimonas crateris sp. nov. a facultative anaerobic sulfur-oxidizing chemolithautotrophic bacterium isolated from a terrestrial mud vulcano.</title>
        <authorList>
            <person name="Ratnikova N.M."/>
            <person name="Slobodkin A.I."/>
            <person name="Merkel A.Y."/>
            <person name="Novikov A."/>
            <person name="Bonch-Osmolovskaya E.A."/>
            <person name="Slobodkina G.B."/>
        </authorList>
    </citation>
    <scope>NUCLEOTIDE SEQUENCE [LARGE SCALE GENOMIC DNA]</scope>
    <source>
        <strain evidence="1 2">SN118</strain>
    </source>
</reference>
<proteinExistence type="predicted"/>
<sequence>MKNIIMTILAVTLFSACSKVDGANPSQNQALNSVAGKKEKKSGYMQQALDNWLKNEWEPIVAGTEAPTGDTKVKIIPNEDGSAKLVESDTGVVLKELTAQQVERQKEVQSKYKEEDRAFTLQEYVDKMSVYNATHITDEKNSHVNKISSMPVIGKN</sequence>
<evidence type="ECO:0000313" key="2">
    <source>
        <dbReference type="Proteomes" id="UP000309561"/>
    </source>
</evidence>
<organism evidence="1 2">
    <name type="scientific">Sulfurimonas crateris</name>
    <dbReference type="NCBI Taxonomy" id="2574727"/>
    <lineage>
        <taxon>Bacteria</taxon>
        <taxon>Pseudomonadati</taxon>
        <taxon>Campylobacterota</taxon>
        <taxon>Epsilonproteobacteria</taxon>
        <taxon>Campylobacterales</taxon>
        <taxon>Sulfurimonadaceae</taxon>
        <taxon>Sulfurimonas</taxon>
    </lineage>
</organism>